<accession>A0ACC0G3W9</accession>
<dbReference type="Proteomes" id="UP001060215">
    <property type="component" value="Chromosome 12"/>
</dbReference>
<dbReference type="EMBL" id="CM045769">
    <property type="protein sequence ID" value="KAI7995224.1"/>
    <property type="molecule type" value="Genomic_DNA"/>
</dbReference>
<organism evidence="1 2">
    <name type="scientific">Camellia lanceoleosa</name>
    <dbReference type="NCBI Taxonomy" id="1840588"/>
    <lineage>
        <taxon>Eukaryota</taxon>
        <taxon>Viridiplantae</taxon>
        <taxon>Streptophyta</taxon>
        <taxon>Embryophyta</taxon>
        <taxon>Tracheophyta</taxon>
        <taxon>Spermatophyta</taxon>
        <taxon>Magnoliopsida</taxon>
        <taxon>eudicotyledons</taxon>
        <taxon>Gunneridae</taxon>
        <taxon>Pentapetalae</taxon>
        <taxon>asterids</taxon>
        <taxon>Ericales</taxon>
        <taxon>Theaceae</taxon>
        <taxon>Camellia</taxon>
    </lineage>
</organism>
<name>A0ACC0G3W9_9ERIC</name>
<evidence type="ECO:0000313" key="2">
    <source>
        <dbReference type="Proteomes" id="UP001060215"/>
    </source>
</evidence>
<sequence length="1240" mass="141418">MENSKGLSADQEKRQRSNGKEHGIKPMSPSVGIGRYPGNKIKSLMCHQCQMSKKGRVVRCQKCKIKRFCIPCLIRWYPGMTEEAIAEACPCCRGNCNCKACLRLKRCVNNLNNSEWRNISHDDRICHAKHLLHVLLPFLKQFNQEQLMEKEIEAKVQGLSLAAIKLQKAKTFHKRVCCTYCKTSIVDFHRSCPNCSFRLCLTCCREIRDGHLLGGGKEVIFQYIDNGRSYLHGGNAYPVFSGKGVVQHGEENNQQQERRRNSGGEEAEKGKKGRKRKQIEREGGDLDISVGTRSKDHEKSTSEWKANKNGIICCPAKKMGGCGRHRLELKCMLPEDWVSRLVKKAEDISKMLKLHVMPRTSLQWCSCFSSLGDIDLGSAKSHKAACRENSNDNYLFCPTARDIQHGNLKHFQQHWVKGEPVIVSDVLEHTSGLSWEPMVMWRAFRQKTHSQHSKHLDVVAIDCLDWSEVKINIRQFFKGYLEGRFDSWLCPQLLKLKDWPSSNSFEERLPRHAAEFIDCLPFKEYTHPRFGFFNLAVKLPLTTSKPDLGPKIDIAYGVAQELGRGDSVTKLRCNMADVVIILTQVNAVTLTPKQLSKIEELKQKYLNQDQREIFDNGSELGQTVEKQQLSPSMENSRPGDSGIQSSTNSVAEVTSCCEFSILCGGGSHRMPSDGRQYFYGGFVNAKEVTEQAGEVDLYGDLNGIVYTELDTECHSAFPSEEKSNLVGDEGHRRTRKGPQNRERKRRKLFACEVDLYGDLNGIVYKKLDRECCSAFSSEEESNIVGDEAYRRTRKGPQNRKRKRRKPFACEVDLYGDLNGIVYKKLDEECHSAFSSEEDRNIVGDEAYIRTRKGPQNRKRKRRKLPAIFQSKCEKLRKDNSEKVNRGRQITAEASERSEVKKLDQGKSGKSAEYSNAGIMLDGLEHADGGAVWDVFRRQDVPKLQEYLKKHFREFRHIHCSPLQQVVHPIHDQTFYLTLKHKRKLKEEYGIEPWTFVQKLGDAVFIPAGCPHQVRNLKSCIKVALDFVSTENVSECIRLTEEFRSLPGNHRAKEDKLEVKKIALHAMDSAVRDLEELASSKGGALEMSTRKQQSDYLKPSQTDVATVEEGLAHPNLSFLFAPMILETFGGLLEMFERTELKKASQADFDELLRTLGDLKRGLLRVEWIEDRVRKMAARAKFHSLIVSELKLVDQKIDECKVQMVEYEEKKRKLILEAHEFEQYAEGVFDINGNVAQGLLDL</sequence>
<keyword evidence="2" id="KW-1185">Reference proteome</keyword>
<evidence type="ECO:0000313" key="1">
    <source>
        <dbReference type="EMBL" id="KAI7995224.1"/>
    </source>
</evidence>
<proteinExistence type="predicted"/>
<comment type="caution">
    <text evidence="1">The sequence shown here is derived from an EMBL/GenBank/DDBJ whole genome shotgun (WGS) entry which is preliminary data.</text>
</comment>
<gene>
    <name evidence="1" type="ORF">LOK49_LG11G00094</name>
</gene>
<protein>
    <submittedName>
        <fullName evidence="1">Lysine-specific demethylase JMJ25</fullName>
    </submittedName>
</protein>
<reference evidence="1 2" key="1">
    <citation type="journal article" date="2022" name="Plant J.">
        <title>Chromosome-level genome of Camellia lanceoleosa provides a valuable resource for understanding genome evolution and self-incompatibility.</title>
        <authorList>
            <person name="Gong W."/>
            <person name="Xiao S."/>
            <person name="Wang L."/>
            <person name="Liao Z."/>
            <person name="Chang Y."/>
            <person name="Mo W."/>
            <person name="Hu G."/>
            <person name="Li W."/>
            <person name="Zhao G."/>
            <person name="Zhu H."/>
            <person name="Hu X."/>
            <person name="Ji K."/>
            <person name="Xiang X."/>
            <person name="Song Q."/>
            <person name="Yuan D."/>
            <person name="Jin S."/>
            <person name="Zhang L."/>
        </authorList>
    </citation>
    <scope>NUCLEOTIDE SEQUENCE [LARGE SCALE GENOMIC DNA]</scope>
    <source>
        <strain evidence="1">SQ_2022a</strain>
    </source>
</reference>